<organism evidence="7 8">
    <name type="scientific">Oncorhynchus kisutch</name>
    <name type="common">Coho salmon</name>
    <name type="synonym">Salmo kisutch</name>
    <dbReference type="NCBI Taxonomy" id="8019"/>
    <lineage>
        <taxon>Eukaryota</taxon>
        <taxon>Metazoa</taxon>
        <taxon>Chordata</taxon>
        <taxon>Craniata</taxon>
        <taxon>Vertebrata</taxon>
        <taxon>Euteleostomi</taxon>
        <taxon>Actinopterygii</taxon>
        <taxon>Neopterygii</taxon>
        <taxon>Teleostei</taxon>
        <taxon>Protacanthopterygii</taxon>
        <taxon>Salmoniformes</taxon>
        <taxon>Salmonidae</taxon>
        <taxon>Salmoninae</taxon>
        <taxon>Oncorhynchus</taxon>
    </lineage>
</organism>
<keyword evidence="4" id="KW-0732">Signal</keyword>
<dbReference type="GO" id="GO:0005179">
    <property type="term" value="F:hormone activity"/>
    <property type="evidence" value="ECO:0007669"/>
    <property type="project" value="InterPro"/>
</dbReference>
<evidence type="ECO:0000256" key="6">
    <source>
        <dbReference type="SAM" id="MobiDB-lite"/>
    </source>
</evidence>
<dbReference type="Ensembl" id="ENSOKIT00005093264.1">
    <property type="protein sequence ID" value="ENSOKIP00005087206.1"/>
    <property type="gene ID" value="ENSOKIG00005038051.1"/>
</dbReference>
<dbReference type="Proteomes" id="UP000694557">
    <property type="component" value="Unassembled WGS sequence"/>
</dbReference>
<protein>
    <submittedName>
        <fullName evidence="7">Uncharacterized protein</fullName>
    </submittedName>
</protein>
<keyword evidence="8" id="KW-1185">Reference proteome</keyword>
<evidence type="ECO:0000256" key="1">
    <source>
        <dbReference type="ARBA" id="ARBA00004613"/>
    </source>
</evidence>
<keyword evidence="3" id="KW-0964">Secreted</keyword>
<evidence type="ECO:0000313" key="7">
    <source>
        <dbReference type="Ensembl" id="ENSOKIP00005087206.1"/>
    </source>
</evidence>
<dbReference type="InterPro" id="IPR051665">
    <property type="entry name" value="Adrenomedullin-reg_peptide"/>
</dbReference>
<reference evidence="7" key="2">
    <citation type="submission" date="2025-09" db="UniProtKB">
        <authorList>
            <consortium name="Ensembl"/>
        </authorList>
    </citation>
    <scope>IDENTIFICATION</scope>
</reference>
<evidence type="ECO:0000313" key="8">
    <source>
        <dbReference type="Proteomes" id="UP000694557"/>
    </source>
</evidence>
<reference evidence="7" key="1">
    <citation type="submission" date="2025-08" db="UniProtKB">
        <authorList>
            <consortium name="Ensembl"/>
        </authorList>
    </citation>
    <scope>IDENTIFICATION</scope>
</reference>
<proteinExistence type="inferred from homology"/>
<feature type="region of interest" description="Disordered" evidence="6">
    <location>
        <begin position="17"/>
        <end position="45"/>
    </location>
</feature>
<dbReference type="AlphaFoldDB" id="A0A8C7JEU3"/>
<evidence type="ECO:0000256" key="5">
    <source>
        <dbReference type="ARBA" id="ARBA00023157"/>
    </source>
</evidence>
<evidence type="ECO:0000256" key="3">
    <source>
        <dbReference type="ARBA" id="ARBA00022525"/>
    </source>
</evidence>
<dbReference type="PANTHER" id="PTHR23414:SF6">
    <property type="entry name" value="ADRENOMEDULLIN-5-LIKE PROTEIN-RELATED"/>
    <property type="match status" value="1"/>
</dbReference>
<dbReference type="GO" id="GO:0005576">
    <property type="term" value="C:extracellular region"/>
    <property type="evidence" value="ECO:0007669"/>
    <property type="project" value="UniProtKB-SubCell"/>
</dbReference>
<keyword evidence="5" id="KW-1015">Disulfide bond</keyword>
<dbReference type="GO" id="GO:0007189">
    <property type="term" value="P:adenylate cyclase-activating G protein-coupled receptor signaling pathway"/>
    <property type="evidence" value="ECO:0007669"/>
    <property type="project" value="TreeGrafter"/>
</dbReference>
<dbReference type="GO" id="GO:0010460">
    <property type="term" value="P:positive regulation of heart rate"/>
    <property type="evidence" value="ECO:0007669"/>
    <property type="project" value="TreeGrafter"/>
</dbReference>
<dbReference type="PANTHER" id="PTHR23414">
    <property type="entry name" value="ADRENOMEDULLIN, ADM"/>
    <property type="match status" value="1"/>
</dbReference>
<sequence>MYNLAYLNLSILKQTGCPPPTKTHANRTTPQSDKTHSPTRQLCRSGTNNRTPCCWRAKPGHHSMEMAVLLLLTVPVTVASPLRSTYWTQPDTYQSGGHLQTLEVNRRLEVMSEVMQDLHLPELKVIPLVQMQDMDIFPYRVRLKLRSKRAPQRGCQLGTCQLHNLANTLYQMGKTNGKDESKKAHDAHGYGR</sequence>
<comment type="subcellular location">
    <subcellularLocation>
        <location evidence="1">Secreted</location>
    </subcellularLocation>
</comment>
<dbReference type="Pfam" id="PF00214">
    <property type="entry name" value="Calc_CGRP_IAPP"/>
    <property type="match status" value="1"/>
</dbReference>
<evidence type="ECO:0000256" key="4">
    <source>
        <dbReference type="ARBA" id="ARBA00022729"/>
    </source>
</evidence>
<dbReference type="GeneTree" id="ENSGT00940000169535"/>
<dbReference type="GO" id="GO:0003073">
    <property type="term" value="P:regulation of systemic arterial blood pressure"/>
    <property type="evidence" value="ECO:0007669"/>
    <property type="project" value="TreeGrafter"/>
</dbReference>
<evidence type="ECO:0000256" key="2">
    <source>
        <dbReference type="ARBA" id="ARBA00010575"/>
    </source>
</evidence>
<accession>A0A8C7JEU3</accession>
<feature type="compositionally biased region" description="Polar residues" evidence="6">
    <location>
        <begin position="26"/>
        <end position="45"/>
    </location>
</feature>
<name>A0A8C7JEU3_ONCKI</name>
<dbReference type="InterPro" id="IPR021116">
    <property type="entry name" value="Calcitonin/adrenomedullin"/>
</dbReference>
<comment type="similarity">
    <text evidence="2">Belongs to the adrenomedullin family.</text>
</comment>